<keyword evidence="1" id="KW-1133">Transmembrane helix</keyword>
<feature type="transmembrane region" description="Helical" evidence="1">
    <location>
        <begin position="90"/>
        <end position="114"/>
    </location>
</feature>
<feature type="transmembrane region" description="Helical" evidence="1">
    <location>
        <begin position="21"/>
        <end position="45"/>
    </location>
</feature>
<proteinExistence type="predicted"/>
<dbReference type="Pfam" id="PF13727">
    <property type="entry name" value="CoA_binding_3"/>
    <property type="match status" value="1"/>
</dbReference>
<feature type="transmembrane region" description="Helical" evidence="1">
    <location>
        <begin position="120"/>
        <end position="140"/>
    </location>
</feature>
<accession>A0ABT8BH29</accession>
<keyword evidence="1" id="KW-0472">Membrane</keyword>
<gene>
    <name evidence="2" type="ORF">QWZ12_12615</name>
</gene>
<feature type="transmembrane region" description="Helical" evidence="1">
    <location>
        <begin position="57"/>
        <end position="78"/>
    </location>
</feature>
<keyword evidence="1" id="KW-0812">Transmembrane</keyword>
<name>A0ABT8BH29_9HYPH</name>
<sequence length="148" mass="15438">MASPPAEAIARPTSASAFSPVVLAGCVRLAELALVSVTGLIVHGLQLSEVVPFGLPYAAAIVGIATAAVILFQAAGLYRMSALRGFVKPALRLLAMWTLAFLIAATVMVFAKVADHYSRVWLGTVFVAGLGLLLTGRFVLSRIIGAQM</sequence>
<dbReference type="Proteomes" id="UP001224644">
    <property type="component" value="Unassembled WGS sequence"/>
</dbReference>
<comment type="caution">
    <text evidence="2">The sequence shown here is derived from an EMBL/GenBank/DDBJ whole genome shotgun (WGS) entry which is preliminary data.</text>
</comment>
<organism evidence="2 3">
    <name type="scientific">Methylobacterium adhaesivum</name>
    <dbReference type="NCBI Taxonomy" id="333297"/>
    <lineage>
        <taxon>Bacteria</taxon>
        <taxon>Pseudomonadati</taxon>
        <taxon>Pseudomonadota</taxon>
        <taxon>Alphaproteobacteria</taxon>
        <taxon>Hyphomicrobiales</taxon>
        <taxon>Methylobacteriaceae</taxon>
        <taxon>Methylobacterium</taxon>
    </lineage>
</organism>
<reference evidence="3" key="1">
    <citation type="journal article" date="2019" name="Int. J. Syst. Evol. Microbiol.">
        <title>The Global Catalogue of Microorganisms (GCM) 10K type strain sequencing project: providing services to taxonomists for standard genome sequencing and annotation.</title>
        <authorList>
            <consortium name="The Broad Institute Genomics Platform"/>
            <consortium name="The Broad Institute Genome Sequencing Center for Infectious Disease"/>
            <person name="Wu L."/>
            <person name="Ma J."/>
        </authorList>
    </citation>
    <scope>NUCLEOTIDE SEQUENCE [LARGE SCALE GENOMIC DNA]</scope>
    <source>
        <strain evidence="3">CECT 7069</strain>
    </source>
</reference>
<evidence type="ECO:0000313" key="3">
    <source>
        <dbReference type="Proteomes" id="UP001224644"/>
    </source>
</evidence>
<protein>
    <submittedName>
        <fullName evidence="2">Undecaprenyl-phosphate glucose phosphotransferase</fullName>
    </submittedName>
</protein>
<dbReference type="EMBL" id="JAUFPX010000009">
    <property type="protein sequence ID" value="MDN3591453.1"/>
    <property type="molecule type" value="Genomic_DNA"/>
</dbReference>
<evidence type="ECO:0000313" key="2">
    <source>
        <dbReference type="EMBL" id="MDN3591453.1"/>
    </source>
</evidence>
<evidence type="ECO:0000256" key="1">
    <source>
        <dbReference type="SAM" id="Phobius"/>
    </source>
</evidence>
<feature type="non-terminal residue" evidence="2">
    <location>
        <position position="148"/>
    </location>
</feature>
<keyword evidence="3" id="KW-1185">Reference proteome</keyword>